<protein>
    <recommendedName>
        <fullName evidence="2">Ice-binding protein C-terminal domain-containing protein</fullName>
    </recommendedName>
</protein>
<comment type="caution">
    <text evidence="3">The sequence shown here is derived from an EMBL/GenBank/DDBJ whole genome shotgun (WGS) entry which is preliminary data.</text>
</comment>
<evidence type="ECO:0000313" key="3">
    <source>
        <dbReference type="EMBL" id="MBB5684026.1"/>
    </source>
</evidence>
<dbReference type="Pfam" id="PF07589">
    <property type="entry name" value="PEP-CTERM"/>
    <property type="match status" value="1"/>
</dbReference>
<dbReference type="InterPro" id="IPR013424">
    <property type="entry name" value="Ice-binding_C"/>
</dbReference>
<gene>
    <name evidence="3" type="ORF">FHS49_000017</name>
</gene>
<sequence>MTIARKAKALLASAILTCGLATGANAATTINLNSTAQGSVSSNVGTFTQDGVTVKITAWTLGLDGKISRSALGQWTGATAGLGVTSTSEDGSLNTHTADNNAGKDFFIFQFSTLVDVTSAQLNTYSVLNKTADSDATVGFGNSGLAYGTLPTLTNQSLSDLTTLINGGALWDSEGGPSSRPLSLDQSLATAGKIGDMLLIGADFDGSDGKLKNITSIDGFKLGSITFNKVTPPIPEPATWAMMITGFGFVGGSMRRRRNADAAAQTA</sequence>
<evidence type="ECO:0000259" key="2">
    <source>
        <dbReference type="Pfam" id="PF07589"/>
    </source>
</evidence>
<dbReference type="NCBIfam" id="NF035944">
    <property type="entry name" value="PEPxxWA-CTERM"/>
    <property type="match status" value="1"/>
</dbReference>
<feature type="domain" description="Ice-binding protein C-terminal" evidence="2">
    <location>
        <begin position="233"/>
        <end position="257"/>
    </location>
</feature>
<dbReference type="AlphaFoldDB" id="A0A7W9AEH2"/>
<name>A0A7W9AEH2_9SPHN</name>
<dbReference type="Proteomes" id="UP000549617">
    <property type="component" value="Unassembled WGS sequence"/>
</dbReference>
<feature type="chain" id="PRO_5031344873" description="Ice-binding protein C-terminal domain-containing protein" evidence="1">
    <location>
        <begin position="27"/>
        <end position="267"/>
    </location>
</feature>
<reference evidence="3 4" key="1">
    <citation type="submission" date="2020-08" db="EMBL/GenBank/DDBJ databases">
        <title>Genomic Encyclopedia of Type Strains, Phase IV (KMG-IV): sequencing the most valuable type-strain genomes for metagenomic binning, comparative biology and taxonomic classification.</title>
        <authorList>
            <person name="Goeker M."/>
        </authorList>
    </citation>
    <scope>NUCLEOTIDE SEQUENCE [LARGE SCALE GENOMIC DNA]</scope>
    <source>
        <strain evidence="3 4">DSM 25079</strain>
    </source>
</reference>
<evidence type="ECO:0000313" key="4">
    <source>
        <dbReference type="Proteomes" id="UP000549617"/>
    </source>
</evidence>
<keyword evidence="1" id="KW-0732">Signal</keyword>
<dbReference type="EMBL" id="JACIJC010000001">
    <property type="protein sequence ID" value="MBB5684026.1"/>
    <property type="molecule type" value="Genomic_DNA"/>
</dbReference>
<keyword evidence="4" id="KW-1185">Reference proteome</keyword>
<dbReference type="NCBIfam" id="TIGR02595">
    <property type="entry name" value="PEP_CTERM"/>
    <property type="match status" value="1"/>
</dbReference>
<dbReference type="RefSeq" id="WP_246350158.1">
    <property type="nucleotide sequence ID" value="NZ_JACIJC010000001.1"/>
</dbReference>
<feature type="signal peptide" evidence="1">
    <location>
        <begin position="1"/>
        <end position="26"/>
    </location>
</feature>
<accession>A0A7W9AEH2</accession>
<evidence type="ECO:0000256" key="1">
    <source>
        <dbReference type="SAM" id="SignalP"/>
    </source>
</evidence>
<proteinExistence type="predicted"/>
<organism evidence="3 4">
    <name type="scientific">Sphingobium boeckii</name>
    <dbReference type="NCBI Taxonomy" id="1082345"/>
    <lineage>
        <taxon>Bacteria</taxon>
        <taxon>Pseudomonadati</taxon>
        <taxon>Pseudomonadota</taxon>
        <taxon>Alphaproteobacteria</taxon>
        <taxon>Sphingomonadales</taxon>
        <taxon>Sphingomonadaceae</taxon>
        <taxon>Sphingobium</taxon>
    </lineage>
</organism>